<sequence length="480" mass="53327">MNRAQAVDAVREMLQGPRAYEMPRLDVLDAALKPWDSPEAAVHALEIRGISSSQAQGSLAALVGLARKSQTNFLPLILDVYGQAMKVGNYLTGVTVDELTQRRTGTRSGPWKWWQRNRMGAGQTGIHRSALHYGTSYATVLPSLRPKDWTGGEEIPVYIRGVSPRQMTAIYGEPLEWDPRDGGPVDDAWPIMALEMKGPMIRLYDEVNVHFIGAKNLPQSAFGWRDPSYISVNNFDYIEGRRHDVGVCPIVRYRDRILLDGEEQFGIIEPLLTIQQRINETTYQMLVAQYYSAFKQRYVMGWLPKSEADALRVAVSDTQFFKDPNTKAGQFDATDLENYIKSKESALRDAAAIGQVPAQQLGLSGISNISEASLAALEAGKDRKASEIQTSLGESHEQTLRTAAHISGDVAAAADFAAEVIWDDTTARSFAQTIDGLGKMATMLDIPPEMVWEDIPGWSKEKVERALQARARQDDRLIEV</sequence>
<organism evidence="1 2">
    <name type="scientific">Nocardia amamiensis</name>
    <dbReference type="NCBI Taxonomy" id="404578"/>
    <lineage>
        <taxon>Bacteria</taxon>
        <taxon>Bacillati</taxon>
        <taxon>Actinomycetota</taxon>
        <taxon>Actinomycetes</taxon>
        <taxon>Mycobacteriales</taxon>
        <taxon>Nocardiaceae</taxon>
        <taxon>Nocardia</taxon>
    </lineage>
</organism>
<comment type="caution">
    <text evidence="1">The sequence shown here is derived from an EMBL/GenBank/DDBJ whole genome shotgun (WGS) entry which is preliminary data.</text>
</comment>
<dbReference type="Pfam" id="PF05133">
    <property type="entry name" value="SPP1_portal"/>
    <property type="match status" value="1"/>
</dbReference>
<proteinExistence type="predicted"/>
<accession>A0ABS0CX59</accession>
<evidence type="ECO:0000313" key="2">
    <source>
        <dbReference type="Proteomes" id="UP000702209"/>
    </source>
</evidence>
<reference evidence="1 2" key="1">
    <citation type="submission" date="2020-10" db="EMBL/GenBank/DDBJ databases">
        <title>Identification of Nocardia species via Next-generation sequencing and recognition of intraspecies genetic diversity.</title>
        <authorList>
            <person name="Li P."/>
            <person name="Li P."/>
            <person name="Lu B."/>
        </authorList>
    </citation>
    <scope>NUCLEOTIDE SEQUENCE [LARGE SCALE GENOMIC DNA]</scope>
    <source>
        <strain evidence="1 2">BJ06-0157</strain>
    </source>
</reference>
<name>A0ABS0CX59_9NOCA</name>
<gene>
    <name evidence="1" type="ORF">IU459_27065</name>
</gene>
<dbReference type="RefSeq" id="WP_195132404.1">
    <property type="nucleotide sequence ID" value="NZ_JADLQX010000024.1"/>
</dbReference>
<dbReference type="EMBL" id="JADLQX010000024">
    <property type="protein sequence ID" value="MBF6301177.1"/>
    <property type="molecule type" value="Genomic_DNA"/>
</dbReference>
<evidence type="ECO:0000313" key="1">
    <source>
        <dbReference type="EMBL" id="MBF6301177.1"/>
    </source>
</evidence>
<dbReference type="InterPro" id="IPR021145">
    <property type="entry name" value="Portal_protein_SPP1_Gp6-like"/>
</dbReference>
<dbReference type="Proteomes" id="UP000702209">
    <property type="component" value="Unassembled WGS sequence"/>
</dbReference>
<protein>
    <submittedName>
        <fullName evidence="1">Phage portal protein</fullName>
    </submittedName>
</protein>
<keyword evidence="2" id="KW-1185">Reference proteome</keyword>